<protein>
    <submittedName>
        <fullName evidence="1">Uncharacterized protein</fullName>
    </submittedName>
</protein>
<dbReference type="RefSeq" id="WP_151665800.1">
    <property type="nucleotide sequence ID" value="NZ_WBVO01000001.1"/>
</dbReference>
<dbReference type="EMBL" id="WBVO01000001">
    <property type="protein sequence ID" value="KAB2814219.1"/>
    <property type="molecule type" value="Genomic_DNA"/>
</dbReference>
<organism evidence="1 2">
    <name type="scientific">Phaeocystidibacter luteus</name>
    <dbReference type="NCBI Taxonomy" id="911197"/>
    <lineage>
        <taxon>Bacteria</taxon>
        <taxon>Pseudomonadati</taxon>
        <taxon>Bacteroidota</taxon>
        <taxon>Flavobacteriia</taxon>
        <taxon>Flavobacteriales</taxon>
        <taxon>Phaeocystidibacteraceae</taxon>
        <taxon>Phaeocystidibacter</taxon>
    </lineage>
</organism>
<dbReference type="Proteomes" id="UP000468650">
    <property type="component" value="Unassembled WGS sequence"/>
</dbReference>
<reference evidence="1 2" key="1">
    <citation type="submission" date="2019-09" db="EMBL/GenBank/DDBJ databases">
        <title>Genomes of family Cryomorphaceae.</title>
        <authorList>
            <person name="Bowman J.P."/>
        </authorList>
    </citation>
    <scope>NUCLEOTIDE SEQUENCE [LARGE SCALE GENOMIC DNA]</scope>
    <source>
        <strain evidence="1 2">LMG 25704</strain>
    </source>
</reference>
<sequence>MDIQSIKAELVKGILQTNSKELLDKLYSTFKAESKGVDFWNELSDEQKSEIEIGLNQIKNGESIELEEFLKKVS</sequence>
<evidence type="ECO:0000313" key="1">
    <source>
        <dbReference type="EMBL" id="KAB2814219.1"/>
    </source>
</evidence>
<proteinExistence type="predicted"/>
<keyword evidence="2" id="KW-1185">Reference proteome</keyword>
<gene>
    <name evidence="1" type="ORF">F8C67_00380</name>
</gene>
<evidence type="ECO:0000313" key="2">
    <source>
        <dbReference type="Proteomes" id="UP000468650"/>
    </source>
</evidence>
<name>A0A6N6RLA7_9FLAO</name>
<accession>A0A6N6RLA7</accession>
<dbReference type="OrthoDB" id="770454at2"/>
<dbReference type="AlphaFoldDB" id="A0A6N6RLA7"/>
<comment type="caution">
    <text evidence="1">The sequence shown here is derived from an EMBL/GenBank/DDBJ whole genome shotgun (WGS) entry which is preliminary data.</text>
</comment>